<name>Q7X9D7_MARQU</name>
<feature type="compositionally biased region" description="Basic and acidic residues" evidence="1">
    <location>
        <begin position="195"/>
        <end position="216"/>
    </location>
</feature>
<dbReference type="AlphaFoldDB" id="Q7X9D7"/>
<organism evidence="2">
    <name type="scientific">Marsilea quadrifolia</name>
    <name type="common">European water clover</name>
    <dbReference type="NCBI Taxonomy" id="13816"/>
    <lineage>
        <taxon>Eukaryota</taxon>
        <taxon>Viridiplantae</taxon>
        <taxon>Streptophyta</taxon>
        <taxon>Embryophyta</taxon>
        <taxon>Tracheophyta</taxon>
        <taxon>Polypodiopsida</taxon>
        <taxon>Polypodiidae</taxon>
        <taxon>Salviniales</taxon>
        <taxon>Marsileaceae</taxon>
        <taxon>Marsilea</taxon>
    </lineage>
</organism>
<feature type="non-terminal residue" evidence="2">
    <location>
        <position position="216"/>
    </location>
</feature>
<dbReference type="InterPro" id="IPR034772">
    <property type="entry name" value="CPSF6/7"/>
</dbReference>
<protein>
    <submittedName>
        <fullName evidence="2">ABRH23</fullName>
    </submittedName>
</protein>
<evidence type="ECO:0000313" key="2">
    <source>
        <dbReference type="EMBL" id="AAQ14306.1"/>
    </source>
</evidence>
<feature type="compositionally biased region" description="Basic and acidic residues" evidence="1">
    <location>
        <begin position="89"/>
        <end position="98"/>
    </location>
</feature>
<sequence>ARDDPAYGPMGRGGAAYGGYMMPGPPFSGMVGPFPGLGPGGLPGVAPHVNPAFFGRSVGPGMMTGSGMEGPHQGMWGDASLSAWGGGEESDRRTRDGSYTEDGGGMEYGYNNEITHEKNRSSGWDKENGDWPERNRRDERDGEWSRERYREKDRDSYRDQRDRDRDRDRDDGWERERSGRSRNKSRMVEDEEDDPRQRSRDDDYGRKRRMTDRDLS</sequence>
<feature type="region of interest" description="Disordered" evidence="1">
    <location>
        <begin position="75"/>
        <end position="216"/>
    </location>
</feature>
<reference evidence="2" key="2">
    <citation type="journal article" date="2001" name="Plant Mol. Biol.">
        <title>Early genes responsive to abscisic acid during heterophyllous induction in Marsilea quadrifolia.</title>
        <authorList>
            <person name="Hsu T.-C."/>
            <person name="Liu H.-C."/>
            <person name="Wang J.-S."/>
            <person name="Chen R.-W."/>
            <person name="Wang Y.-C."/>
            <person name="Lin B.-L."/>
        </authorList>
    </citation>
    <scope>NUCLEOTIDE SEQUENCE</scope>
    <source>
        <tissue evidence="2">Vegetative shoot apex</tissue>
    </source>
</reference>
<dbReference type="GO" id="GO:0005634">
    <property type="term" value="C:nucleus"/>
    <property type="evidence" value="ECO:0007669"/>
    <property type="project" value="UniProtKB-SubCell"/>
</dbReference>
<dbReference type="EMBL" id="AF273745">
    <property type="protein sequence ID" value="AAQ14306.1"/>
    <property type="molecule type" value="mRNA"/>
</dbReference>
<reference evidence="2" key="1">
    <citation type="submission" date="2000-06" db="EMBL/GenBank/DDBJ databases">
        <authorList>
            <person name="Hsu T.-C."/>
            <person name="Wang Y.-C."/>
            <person name="Lin B.-L."/>
        </authorList>
    </citation>
    <scope>NUCLEOTIDE SEQUENCE</scope>
    <source>
        <tissue evidence="2">Vegetative shoot apex</tissue>
    </source>
</reference>
<dbReference type="GO" id="GO:0006397">
    <property type="term" value="P:mRNA processing"/>
    <property type="evidence" value="ECO:0007669"/>
    <property type="project" value="UniProtKB-KW"/>
</dbReference>
<feature type="compositionally biased region" description="Basic and acidic residues" evidence="1">
    <location>
        <begin position="114"/>
        <end position="179"/>
    </location>
</feature>
<accession>Q7X9D7</accession>
<evidence type="ECO:0000256" key="1">
    <source>
        <dbReference type="SAM" id="MobiDB-lite"/>
    </source>
</evidence>
<proteinExistence type="evidence at transcript level"/>
<feature type="non-terminal residue" evidence="2">
    <location>
        <position position="1"/>
    </location>
</feature>
<dbReference type="PANTHER" id="PTHR23204">
    <property type="entry name" value="CLEAVAGE AND POLYADENYLATION SPECIFIC FACTOR"/>
    <property type="match status" value="1"/>
</dbReference>